<evidence type="ECO:0000256" key="1">
    <source>
        <dbReference type="ARBA" id="ARBA00022723"/>
    </source>
</evidence>
<dbReference type="CDD" id="cd00143">
    <property type="entry name" value="PP2Cc"/>
    <property type="match status" value="1"/>
</dbReference>
<dbReference type="PANTHER" id="PTHR47992">
    <property type="entry name" value="PROTEIN PHOSPHATASE"/>
    <property type="match status" value="1"/>
</dbReference>
<proteinExistence type="inferred from homology"/>
<dbReference type="InterPro" id="IPR001932">
    <property type="entry name" value="PPM-type_phosphatase-like_dom"/>
</dbReference>
<dbReference type="Pfam" id="PF00481">
    <property type="entry name" value="PP2C"/>
    <property type="match status" value="1"/>
</dbReference>
<evidence type="ECO:0000256" key="3">
    <source>
        <dbReference type="ARBA" id="ARBA00022912"/>
    </source>
</evidence>
<dbReference type="PROSITE" id="PS51746">
    <property type="entry name" value="PPM_2"/>
    <property type="match status" value="1"/>
</dbReference>
<dbReference type="PROSITE" id="PS01032">
    <property type="entry name" value="PPM_1"/>
    <property type="match status" value="1"/>
</dbReference>
<evidence type="ECO:0000256" key="2">
    <source>
        <dbReference type="ARBA" id="ARBA00022801"/>
    </source>
</evidence>
<accession>A0A2R5LKW4</accession>
<sequence length="362" mass="40073">MSHLILRCNPVGATKFNKNAFKVLQQSIRLKQVVSDPENRGDRQQHVNFDTLGTWDNRIDLPLLLQQSIKAGKPIPRISGEHAGCATLLGRRTYNEDRYRVKELLPDLLYFAVFDGHGGSACADYCAQHMEEHILYWLKRRESDLETVLQSAFLDINNAFARYVAFNWPDGDESSSGTTATVCLLRNSTEMAVAHVGDSRAILCRSGEVRRLTTDHQAGQKLEGERIKMSGGRVITDSLGRTLVNGRLAMTRSLGDLDLKPFGVIPLPDTRSLEVKHGKDAFVILTTDGVNCVMSDQEIVDAVNSCSTPCEAAGFVADQAMHFASQDNATAIVMPFGTWGKYRNSGGCMSSLGRNLQFSRRF</sequence>
<keyword evidence="2 4" id="KW-0378">Hydrolase</keyword>
<reference evidence="6" key="1">
    <citation type="submission" date="2018-03" db="EMBL/GenBank/DDBJ databases">
        <title>The relapsing fever spirochete Borrelia turicatae persists in the highly oxidative environment of its soft-bodied tick vector.</title>
        <authorList>
            <person name="Bourret T.J."/>
            <person name="Boyle W.K."/>
            <person name="Valenzuela J.G."/>
            <person name="Oliveira F."/>
            <person name="Lopez J.E."/>
        </authorList>
    </citation>
    <scope>NUCLEOTIDE SEQUENCE</scope>
    <source>
        <strain evidence="6">Kansas strain/isolate</strain>
        <tissue evidence="6">Salivary glands</tissue>
    </source>
</reference>
<evidence type="ECO:0000256" key="4">
    <source>
        <dbReference type="RuleBase" id="RU003465"/>
    </source>
</evidence>
<evidence type="ECO:0000259" key="5">
    <source>
        <dbReference type="PROSITE" id="PS51746"/>
    </source>
</evidence>
<dbReference type="SMART" id="SM00331">
    <property type="entry name" value="PP2C_SIG"/>
    <property type="match status" value="1"/>
</dbReference>
<feature type="domain" description="PPM-type phosphatase" evidence="5">
    <location>
        <begin position="82"/>
        <end position="336"/>
    </location>
</feature>
<dbReference type="EMBL" id="GGLE01006027">
    <property type="protein sequence ID" value="MBY10153.1"/>
    <property type="molecule type" value="Transcribed_RNA"/>
</dbReference>
<dbReference type="InterPro" id="IPR015655">
    <property type="entry name" value="PP2C"/>
</dbReference>
<evidence type="ECO:0000313" key="6">
    <source>
        <dbReference type="EMBL" id="MBY10153.1"/>
    </source>
</evidence>
<dbReference type="InterPro" id="IPR036457">
    <property type="entry name" value="PPM-type-like_dom_sf"/>
</dbReference>
<dbReference type="Gene3D" id="3.60.40.10">
    <property type="entry name" value="PPM-type phosphatase domain"/>
    <property type="match status" value="1"/>
</dbReference>
<name>A0A2R5LKW4_9ACAR</name>
<organism evidence="6">
    <name type="scientific">Ornithodoros turicata</name>
    <dbReference type="NCBI Taxonomy" id="34597"/>
    <lineage>
        <taxon>Eukaryota</taxon>
        <taxon>Metazoa</taxon>
        <taxon>Ecdysozoa</taxon>
        <taxon>Arthropoda</taxon>
        <taxon>Chelicerata</taxon>
        <taxon>Arachnida</taxon>
        <taxon>Acari</taxon>
        <taxon>Parasitiformes</taxon>
        <taxon>Ixodida</taxon>
        <taxon>Ixodoidea</taxon>
        <taxon>Argasidae</taxon>
        <taxon>Ornithodorinae</taxon>
        <taxon>Ornithodoros</taxon>
    </lineage>
</organism>
<protein>
    <submittedName>
        <fullName evidence="6">Protein phosphatase 1k mitochondrial</fullName>
    </submittedName>
</protein>
<dbReference type="AlphaFoldDB" id="A0A2R5LKW4"/>
<dbReference type="GO" id="GO:0004722">
    <property type="term" value="F:protein serine/threonine phosphatase activity"/>
    <property type="evidence" value="ECO:0007669"/>
    <property type="project" value="InterPro"/>
</dbReference>
<keyword evidence="3 4" id="KW-0904">Protein phosphatase</keyword>
<dbReference type="GO" id="GO:0046872">
    <property type="term" value="F:metal ion binding"/>
    <property type="evidence" value="ECO:0007669"/>
    <property type="project" value="UniProtKB-KW"/>
</dbReference>
<dbReference type="SMART" id="SM00332">
    <property type="entry name" value="PP2Cc"/>
    <property type="match status" value="1"/>
</dbReference>
<dbReference type="InterPro" id="IPR000222">
    <property type="entry name" value="PP2C_BS"/>
</dbReference>
<dbReference type="SUPFAM" id="SSF81606">
    <property type="entry name" value="PP2C-like"/>
    <property type="match status" value="1"/>
</dbReference>
<keyword evidence="1" id="KW-0479">Metal-binding</keyword>
<comment type="similarity">
    <text evidence="4">Belongs to the PP2C family.</text>
</comment>